<evidence type="ECO:0000313" key="3">
    <source>
        <dbReference type="Proteomes" id="UP001268819"/>
    </source>
</evidence>
<feature type="compositionally biased region" description="Low complexity" evidence="1">
    <location>
        <begin position="193"/>
        <end position="206"/>
    </location>
</feature>
<keyword evidence="3" id="KW-1185">Reference proteome</keyword>
<reference evidence="2 3" key="1">
    <citation type="submission" date="2023-07" db="EMBL/GenBank/DDBJ databases">
        <title>Sequencing the genomes of 1000 actinobacteria strains.</title>
        <authorList>
            <person name="Klenk H.-P."/>
        </authorList>
    </citation>
    <scope>NUCLEOTIDE SEQUENCE [LARGE SCALE GENOMIC DNA]</scope>
    <source>
        <strain evidence="2 3">DSM 43749</strain>
    </source>
</reference>
<dbReference type="Proteomes" id="UP001268819">
    <property type="component" value="Unassembled WGS sequence"/>
</dbReference>
<dbReference type="Pfam" id="PF12277">
    <property type="entry name" value="DUF3618"/>
    <property type="match status" value="1"/>
</dbReference>
<dbReference type="RefSeq" id="WP_310308342.1">
    <property type="nucleotide sequence ID" value="NZ_BAAAXB010000001.1"/>
</dbReference>
<dbReference type="EMBL" id="JAVDSG010000001">
    <property type="protein sequence ID" value="MDR6595283.1"/>
    <property type="molecule type" value="Genomic_DNA"/>
</dbReference>
<evidence type="ECO:0000256" key="1">
    <source>
        <dbReference type="SAM" id="MobiDB-lite"/>
    </source>
</evidence>
<organism evidence="2 3">
    <name type="scientific">Saccharothrix longispora</name>
    <dbReference type="NCBI Taxonomy" id="33920"/>
    <lineage>
        <taxon>Bacteria</taxon>
        <taxon>Bacillati</taxon>
        <taxon>Actinomycetota</taxon>
        <taxon>Actinomycetes</taxon>
        <taxon>Pseudonocardiales</taxon>
        <taxon>Pseudonocardiaceae</taxon>
        <taxon>Saccharothrix</taxon>
    </lineage>
</organism>
<gene>
    <name evidence="2" type="ORF">J2S66_003667</name>
</gene>
<dbReference type="PANTHER" id="PTHR47372:SF11">
    <property type="entry name" value="RE19971P"/>
    <property type="match status" value="1"/>
</dbReference>
<accession>A0ABU1PXA4</accession>
<evidence type="ECO:0000313" key="2">
    <source>
        <dbReference type="EMBL" id="MDR6595283.1"/>
    </source>
</evidence>
<name>A0ABU1PXA4_9PSEU</name>
<protein>
    <submittedName>
        <fullName evidence="2">Gas vesicle protein</fullName>
    </submittedName>
</protein>
<feature type="compositionally biased region" description="Basic and acidic residues" evidence="1">
    <location>
        <begin position="215"/>
        <end position="230"/>
    </location>
</feature>
<sequence>MGPSPDQIRQDIDRTRAELVADANRIVDHTKPANIAQRRVTRVRRGITTLRERVMGTMPDTTTVQQHASHVGDRASETASNVASTVGDKAQQAAHGVADTAQQAAQAVQNAPQQAREQARGNPLAAGLIAFGAGALVAALIPATRAEQDAVRQLGDRAGDVMEPVKEALAESAQTLKEGATSAVSDAAAEVKQTAQDAAQTTAEQAKGSAQDVGQHARESGQQVKHEARG</sequence>
<feature type="region of interest" description="Disordered" evidence="1">
    <location>
        <begin position="176"/>
        <end position="230"/>
    </location>
</feature>
<dbReference type="Gene3D" id="6.10.140.1430">
    <property type="match status" value="1"/>
</dbReference>
<dbReference type="PANTHER" id="PTHR47372">
    <property type="entry name" value="DAUER UP-REGULATED-RELATED"/>
    <property type="match status" value="1"/>
</dbReference>
<dbReference type="Gene3D" id="1.20.120.20">
    <property type="entry name" value="Apolipoprotein"/>
    <property type="match status" value="1"/>
</dbReference>
<dbReference type="InterPro" id="IPR022062">
    <property type="entry name" value="DUF3618"/>
</dbReference>
<comment type="caution">
    <text evidence="2">The sequence shown here is derived from an EMBL/GenBank/DDBJ whole genome shotgun (WGS) entry which is preliminary data.</text>
</comment>
<proteinExistence type="predicted"/>